<feature type="compositionally biased region" description="Acidic residues" evidence="1">
    <location>
        <begin position="516"/>
        <end position="527"/>
    </location>
</feature>
<dbReference type="GeneID" id="70295032"/>
<feature type="compositionally biased region" description="Polar residues" evidence="1">
    <location>
        <begin position="551"/>
        <end position="560"/>
    </location>
</feature>
<evidence type="ECO:0000313" key="2">
    <source>
        <dbReference type="EMBL" id="KAG9250939.1"/>
    </source>
</evidence>
<feature type="region of interest" description="Disordered" evidence="1">
    <location>
        <begin position="614"/>
        <end position="656"/>
    </location>
</feature>
<feature type="region of interest" description="Disordered" evidence="1">
    <location>
        <begin position="514"/>
        <end position="535"/>
    </location>
</feature>
<feature type="compositionally biased region" description="Polar residues" evidence="1">
    <location>
        <begin position="630"/>
        <end position="641"/>
    </location>
</feature>
<dbReference type="Proteomes" id="UP000887229">
    <property type="component" value="Unassembled WGS sequence"/>
</dbReference>
<comment type="caution">
    <text evidence="2">The sequence shown here is derived from an EMBL/GenBank/DDBJ whole genome shotgun (WGS) entry which is preliminary data.</text>
</comment>
<accession>A0A9P7ZF10</accession>
<protein>
    <submittedName>
        <fullName evidence="2">Uncharacterized protein</fullName>
    </submittedName>
</protein>
<feature type="region of interest" description="Disordered" evidence="1">
    <location>
        <begin position="549"/>
        <end position="583"/>
    </location>
</feature>
<name>A0A9P7ZF10_9HYPO</name>
<dbReference type="AlphaFoldDB" id="A0A9P7ZF10"/>
<sequence length="674" mass="71844">MDDPWGSPWDTNENGSIAAIQLVTPPPAVAFNTNTRKQSPAPPWGEEEDEGGWGGWNAASAPGAESPGWGRSPGLKPVSPLRSRSVSPVPWGQRADDSGLVGSGPEADAPPTALEKPTSTGSHKVSDDDFSDTSHHQSEGKHDEPQPSSPTRAESPDGPPPGPALRIERPDVSRKGSKVQGLVDLYDGISRHASPLDKTLPSLDSPLEAPSEDEESEGESSSSTSTAVSGVLEQDPDPAAGELEPHESEDFGDQTVIVDETAYHEPDLADDPPAQTPYAKKVVPTALPIDLSLLDDLFPQTHPSTTAPEPLPPNIIDDTFATPGERRTWYRVSRFGSSRKHDHGNDENYVHMDWAHSTVRKETLQTVRRWMEEDSIAGRGVGLAHRAKGAIGGGKMFGWDRTGADVEPVDVDALLKRNRRISAREERPRTASFGWSSSGDSPSAGVFPPPPFMKSRPQSMVPAANDAVEREKLRPKSLIIPPPKPMDRPSLDQVVTPILHSPGSMLSAAPITGVAEEGEEDDDDDWGEMVTSPTAPASAVLETVVTGASDPATSNATPTGNGIFESGSAATSPTAPVSGSDRTAKPLSPLKFETFVQPINQPLPPQQPFPEIKPLVPSPSLSPGPMTLPAQPTTAGSTKPATTHREMKHQLSQGDEDTAAKILRNLPDLTYMLR</sequence>
<keyword evidence="3" id="KW-1185">Reference proteome</keyword>
<feature type="compositionally biased region" description="Low complexity" evidence="1">
    <location>
        <begin position="219"/>
        <end position="232"/>
    </location>
</feature>
<dbReference type="OrthoDB" id="3941134at2759"/>
<feature type="compositionally biased region" description="Basic and acidic residues" evidence="1">
    <location>
        <begin position="124"/>
        <end position="145"/>
    </location>
</feature>
<organism evidence="2 3">
    <name type="scientific">Emericellopsis atlantica</name>
    <dbReference type="NCBI Taxonomy" id="2614577"/>
    <lineage>
        <taxon>Eukaryota</taxon>
        <taxon>Fungi</taxon>
        <taxon>Dikarya</taxon>
        <taxon>Ascomycota</taxon>
        <taxon>Pezizomycotina</taxon>
        <taxon>Sordariomycetes</taxon>
        <taxon>Hypocreomycetidae</taxon>
        <taxon>Hypocreales</taxon>
        <taxon>Bionectriaceae</taxon>
        <taxon>Emericellopsis</taxon>
    </lineage>
</organism>
<evidence type="ECO:0000256" key="1">
    <source>
        <dbReference type="SAM" id="MobiDB-lite"/>
    </source>
</evidence>
<feature type="compositionally biased region" description="Polar residues" evidence="1">
    <location>
        <begin position="568"/>
        <end position="581"/>
    </location>
</feature>
<dbReference type="RefSeq" id="XP_046114863.1">
    <property type="nucleotide sequence ID" value="XM_046264129.1"/>
</dbReference>
<dbReference type="EMBL" id="MU251272">
    <property type="protein sequence ID" value="KAG9250939.1"/>
    <property type="molecule type" value="Genomic_DNA"/>
</dbReference>
<proteinExistence type="predicted"/>
<feature type="region of interest" description="Disordered" evidence="1">
    <location>
        <begin position="1"/>
        <end position="256"/>
    </location>
</feature>
<gene>
    <name evidence="2" type="ORF">F5Z01DRAFT_664863</name>
</gene>
<feature type="compositionally biased region" description="Low complexity" evidence="1">
    <location>
        <begin position="77"/>
        <end position="90"/>
    </location>
</feature>
<reference evidence="2" key="1">
    <citation type="journal article" date="2021" name="IMA Fungus">
        <title>Genomic characterization of three marine fungi, including Emericellopsis atlantica sp. nov. with signatures of a generalist lifestyle and marine biomass degradation.</title>
        <authorList>
            <person name="Hagestad O.C."/>
            <person name="Hou L."/>
            <person name="Andersen J.H."/>
            <person name="Hansen E.H."/>
            <person name="Altermark B."/>
            <person name="Li C."/>
            <person name="Kuhnert E."/>
            <person name="Cox R.J."/>
            <person name="Crous P.W."/>
            <person name="Spatafora J.W."/>
            <person name="Lail K."/>
            <person name="Amirebrahimi M."/>
            <person name="Lipzen A."/>
            <person name="Pangilinan J."/>
            <person name="Andreopoulos W."/>
            <person name="Hayes R.D."/>
            <person name="Ng V."/>
            <person name="Grigoriev I.V."/>
            <person name="Jackson S.A."/>
            <person name="Sutton T.D.S."/>
            <person name="Dobson A.D.W."/>
            <person name="Rama T."/>
        </authorList>
    </citation>
    <scope>NUCLEOTIDE SEQUENCE</scope>
    <source>
        <strain evidence="2">TS7</strain>
    </source>
</reference>
<evidence type="ECO:0000313" key="3">
    <source>
        <dbReference type="Proteomes" id="UP000887229"/>
    </source>
</evidence>